<dbReference type="Ensembl" id="ENSGWIT00000000132.1">
    <property type="protein sequence ID" value="ENSGWIP00000000124.1"/>
    <property type="gene ID" value="ENSGWIG00000000065.1"/>
</dbReference>
<feature type="region of interest" description="Disordered" evidence="6">
    <location>
        <begin position="219"/>
        <end position="259"/>
    </location>
</feature>
<dbReference type="OrthoDB" id="10072641at2759"/>
<feature type="region of interest" description="Disordered" evidence="6">
    <location>
        <begin position="1"/>
        <end position="43"/>
    </location>
</feature>
<sequence>MYHHHSQQQGFSNGSRSALHQPPQIQNPNPSNMQPMRYQFPRPTQLPDELESALAIRTARDVDLRQLNQHHHQGAGADTSQHGNYGSNQGPHSSDHLPGLQQNMQWSDYQAPDMPLGAMPPNVNTHSNQHLGLNERPNSNQAGVQVANRVAPVRDLNLSQPPRLQIGRQGQNFYTPESAGSILASFGLSNEDLEVLSHYPDDQLTPDTLPFILRDIQINKSGNQNPGPSTQSTFSRGIHDSSLLSSTFPPLSQSSEVPSLLTVTQTPGKVIDYGHASRAKDEPKTGETFKREQLSSESAVKMYPVSSNSNKKKPEMHPSSLEPSQPRKIEDKDYRNRTSIVKHDKDFRPPRKSPQPTKDYRPSSESRYKTSSKSSRPSSSSSKPQSEGKKWPRPTMISDFAGISPKVYPHTCSVCNIKCDQEKDWLTHVNTVVHTACSKGLRNKYPDWKPNLPSHKVQYGSRTPWSTKEKSSSHSVDKSRSRSPASSPPRSRCRADTHSTRVQSRHYPLQSRHSSADRHSSEHHHSSSHTSKPSRPSSSSRERRPASSDSSAHGVWRGVKRLPDERNVSSSTDGSKHGQPQSHSKPIKGVTKSGAKTSNVFTKSPPAKKKKIAAPVAKVAPAPQCLVYLTGIPNDASEQEVINLVGSFGKINNVILLPCAEEDNESDNGQKASVCMMKVEDAQALVTATNLCIREQPITASVAKKNEAGKSPIANDSLPASGNDKKTPGNNSEREAEQKVHTEKGTLLLTGLPESGWCENDIVSLVQPFWTPSDIIMATQIGKVLVSVPDKEAAANMLKDHSSTPAKVKDSEIKLVILKQCIDCSTPVALFNVLMESEDPQQSTVAVSWNRLLVISNVPDAHSGYREVQKLIERFGTVIKTLVIKNMVICEMATAAMALSVYKRFQTFPCIIQSNPLMFSRKADPKANTATKVTSTGPDSSQTKTANVKVSQPVNEEKSKSQPQKLDNSQNKNKKMKISQKKVKEEVLKDGNSNKSKRLKMTIEGSSSVLLSDVSDTSDDLEADVVFKTTAEDVSASVGVKSETSTIKVSEPPIVDGDSASKTSSSDQLPQVTQAINTPVVEGVTETMSHSNSSDLSALSAGYLVEVTPDTKTSTNTETLAVEETRSEGAEKDAKKFNTEKQECHTRKDKEEERDKERVRLDRERRAREREREERARRENERRERERRQRKRGYHDGSGLSSKSDSRQSSRRDKQDGNKSDTKMDQEDEFLFNLSDFVTVDEVGEVPDPSDSSTVPMETTMEDADASTLIQQTTEEDTTMESTTTLVKVDEHEPDVDHANTLTSETSDALVSSEVVNTAASPQTQTELNESQPQVSMCPEAEDCEPTGEPDSAQAVDVVSTPEDQPLPEPVASDENPFNCSTAAGEDTAKMEQDSKEINPPTACETKEEEKIKVMELKSLDEPNKNLKDTNAEAGEYQTCENPAPTTQEVCEKTEVQTKLSKRADLPPYDPNNPVGMEYLLPKTGFFCKVCNRFFSGAKEAEFNHCKTLKHYENLQEHLKKTGSVKSKTNSI</sequence>
<feature type="compositionally biased region" description="Basic and acidic residues" evidence="6">
    <location>
        <begin position="467"/>
        <end position="480"/>
    </location>
</feature>
<feature type="compositionally biased region" description="Low complexity" evidence="6">
    <location>
        <begin position="528"/>
        <end position="539"/>
    </location>
</feature>
<feature type="compositionally biased region" description="Polar residues" evidence="6">
    <location>
        <begin position="7"/>
        <end position="18"/>
    </location>
</feature>
<dbReference type="GeneID" id="114471306"/>
<feature type="region of interest" description="Disordered" evidence="6">
    <location>
        <begin position="272"/>
        <end position="398"/>
    </location>
</feature>
<feature type="compositionally biased region" description="Polar residues" evidence="6">
    <location>
        <begin position="1318"/>
        <end position="1335"/>
    </location>
</feature>
<feature type="compositionally biased region" description="Polar residues" evidence="6">
    <location>
        <begin position="1060"/>
        <end position="1073"/>
    </location>
</feature>
<feature type="compositionally biased region" description="Basic and acidic residues" evidence="6">
    <location>
        <begin position="325"/>
        <end position="349"/>
    </location>
</feature>
<evidence type="ECO:0000256" key="5">
    <source>
        <dbReference type="ARBA" id="ARBA00023242"/>
    </source>
</evidence>
<dbReference type="InterPro" id="IPR003604">
    <property type="entry name" value="Matrin/U1-like-C_Znf_C2H2"/>
</dbReference>
<feature type="region of interest" description="Disordered" evidence="6">
    <location>
        <begin position="1109"/>
        <end position="1228"/>
    </location>
</feature>
<evidence type="ECO:0000313" key="9">
    <source>
        <dbReference type="Proteomes" id="UP000694680"/>
    </source>
</evidence>
<comment type="subcellular location">
    <subcellularLocation>
        <location evidence="1">Nucleus</location>
    </subcellularLocation>
</comment>
<feature type="region of interest" description="Disordered" evidence="6">
    <location>
        <begin position="1241"/>
        <end position="1281"/>
    </location>
</feature>
<keyword evidence="4" id="KW-0862">Zinc</keyword>
<feature type="region of interest" description="Disordered" evidence="6">
    <location>
        <begin position="441"/>
        <end position="606"/>
    </location>
</feature>
<dbReference type="InterPro" id="IPR000690">
    <property type="entry name" value="Matrin/U1-C_Znf_C2H2"/>
</dbReference>
<dbReference type="GO" id="GO:0003676">
    <property type="term" value="F:nucleic acid binding"/>
    <property type="evidence" value="ECO:0007669"/>
    <property type="project" value="InterPro"/>
</dbReference>
<feature type="compositionally biased region" description="Basic and acidic residues" evidence="6">
    <location>
        <begin position="1204"/>
        <end position="1225"/>
    </location>
</feature>
<feature type="region of interest" description="Disordered" evidence="6">
    <location>
        <begin position="928"/>
        <end position="993"/>
    </location>
</feature>
<dbReference type="InterPro" id="IPR035979">
    <property type="entry name" value="RBD_domain_sf"/>
</dbReference>
<protein>
    <submittedName>
        <fullName evidence="8">Zinc finger protein 638-like</fullName>
    </submittedName>
</protein>
<feature type="compositionally biased region" description="Polar residues" evidence="6">
    <location>
        <begin position="1110"/>
        <end position="1119"/>
    </location>
</feature>
<dbReference type="InterPro" id="IPR026811">
    <property type="entry name" value="CIZ1"/>
</dbReference>
<feature type="compositionally biased region" description="Low complexity" evidence="6">
    <location>
        <begin position="241"/>
        <end position="255"/>
    </location>
</feature>
<keyword evidence="9" id="KW-1185">Reference proteome</keyword>
<dbReference type="RefSeq" id="XP_028315828.1">
    <property type="nucleotide sequence ID" value="XM_028460027.1"/>
</dbReference>
<feature type="region of interest" description="Disordered" evidence="6">
    <location>
        <begin position="1033"/>
        <end position="1073"/>
    </location>
</feature>
<feature type="compositionally biased region" description="Polar residues" evidence="6">
    <location>
        <begin position="568"/>
        <end position="584"/>
    </location>
</feature>
<feature type="compositionally biased region" description="Basic and acidic residues" evidence="6">
    <location>
        <begin position="278"/>
        <end position="294"/>
    </location>
</feature>
<proteinExistence type="predicted"/>
<accession>A0A8C5D3D9</accession>
<feature type="compositionally biased region" description="Basic and acidic residues" evidence="6">
    <location>
        <begin position="723"/>
        <end position="742"/>
    </location>
</feature>
<dbReference type="SMART" id="SM00451">
    <property type="entry name" value="ZnF_U1"/>
    <property type="match status" value="2"/>
</dbReference>
<reference evidence="8" key="2">
    <citation type="submission" date="2025-08" db="UniProtKB">
        <authorList>
            <consortium name="Ensembl"/>
        </authorList>
    </citation>
    <scope>IDENTIFICATION</scope>
</reference>
<dbReference type="PROSITE" id="PS50171">
    <property type="entry name" value="ZF_MATRIN"/>
    <property type="match status" value="1"/>
</dbReference>
<feature type="compositionally biased region" description="Polar residues" evidence="6">
    <location>
        <begin position="1300"/>
        <end position="1310"/>
    </location>
</feature>
<evidence type="ECO:0000256" key="3">
    <source>
        <dbReference type="ARBA" id="ARBA00022771"/>
    </source>
</evidence>
<dbReference type="PANTHER" id="PTHR15491:SF9">
    <property type="entry name" value="CIP1-INTERACTING ZINC FINGER PROTEIN"/>
    <property type="match status" value="1"/>
</dbReference>
<dbReference type="PANTHER" id="PTHR15491">
    <property type="match status" value="1"/>
</dbReference>
<feature type="region of interest" description="Disordered" evidence="6">
    <location>
        <begin position="69"/>
        <end position="100"/>
    </location>
</feature>
<keyword evidence="3" id="KW-0863">Zinc-finger</keyword>
<evidence type="ECO:0000256" key="6">
    <source>
        <dbReference type="SAM" id="MobiDB-lite"/>
    </source>
</evidence>
<feature type="compositionally biased region" description="Basic residues" evidence="6">
    <location>
        <begin position="972"/>
        <end position="981"/>
    </location>
</feature>
<gene>
    <name evidence="8" type="primary">LOC114471306</name>
</gene>
<evidence type="ECO:0000256" key="4">
    <source>
        <dbReference type="ARBA" id="ARBA00022833"/>
    </source>
</evidence>
<feature type="compositionally biased region" description="Low complexity" evidence="6">
    <location>
        <begin position="369"/>
        <end position="385"/>
    </location>
</feature>
<feature type="compositionally biased region" description="Basic and acidic residues" evidence="6">
    <location>
        <begin position="1123"/>
        <end position="1187"/>
    </location>
</feature>
<dbReference type="GO" id="GO:0008270">
    <property type="term" value="F:zinc ion binding"/>
    <property type="evidence" value="ECO:0007669"/>
    <property type="project" value="UniProtKB-KW"/>
</dbReference>
<feature type="domain" description="Matrin-type" evidence="7">
    <location>
        <begin position="1486"/>
        <end position="1517"/>
    </location>
</feature>
<evidence type="ECO:0000259" key="7">
    <source>
        <dbReference type="PROSITE" id="PS50171"/>
    </source>
</evidence>
<keyword evidence="5" id="KW-0539">Nucleus</keyword>
<organism evidence="8 9">
    <name type="scientific">Gouania willdenowi</name>
    <name type="common">Blunt-snouted clingfish</name>
    <name type="synonym">Lepadogaster willdenowi</name>
    <dbReference type="NCBI Taxonomy" id="441366"/>
    <lineage>
        <taxon>Eukaryota</taxon>
        <taxon>Metazoa</taxon>
        <taxon>Chordata</taxon>
        <taxon>Craniata</taxon>
        <taxon>Vertebrata</taxon>
        <taxon>Euteleostomi</taxon>
        <taxon>Actinopterygii</taxon>
        <taxon>Neopterygii</taxon>
        <taxon>Teleostei</taxon>
        <taxon>Neoteleostei</taxon>
        <taxon>Acanthomorphata</taxon>
        <taxon>Ovalentaria</taxon>
        <taxon>Blenniimorphae</taxon>
        <taxon>Blenniiformes</taxon>
        <taxon>Gobiesocoidei</taxon>
        <taxon>Gobiesocidae</taxon>
        <taxon>Gobiesocinae</taxon>
        <taxon>Gouania</taxon>
    </lineage>
</organism>
<dbReference type="Proteomes" id="UP000694680">
    <property type="component" value="Chromosome 1"/>
</dbReference>
<dbReference type="InterPro" id="IPR012677">
    <property type="entry name" value="Nucleotide-bd_a/b_plait_sf"/>
</dbReference>
<reference evidence="8" key="1">
    <citation type="submission" date="2020-06" db="EMBL/GenBank/DDBJ databases">
        <authorList>
            <consortium name="Wellcome Sanger Institute Data Sharing"/>
        </authorList>
    </citation>
    <scope>NUCLEOTIDE SEQUENCE [LARGE SCALE GENOMIC DNA]</scope>
</reference>
<feature type="compositionally biased region" description="Basic and acidic residues" evidence="6">
    <location>
        <begin position="1387"/>
        <end position="1397"/>
    </location>
</feature>
<evidence type="ECO:0000313" key="8">
    <source>
        <dbReference type="Ensembl" id="ENSGWIP00000000124.1"/>
    </source>
</evidence>
<keyword evidence="2" id="KW-0479">Metal-binding</keyword>
<dbReference type="GO" id="GO:0005634">
    <property type="term" value="C:nucleus"/>
    <property type="evidence" value="ECO:0007669"/>
    <property type="project" value="UniProtKB-SubCell"/>
</dbReference>
<dbReference type="Gene3D" id="3.30.70.330">
    <property type="match status" value="3"/>
</dbReference>
<feature type="region of interest" description="Disordered" evidence="6">
    <location>
        <begin position="1291"/>
        <end position="1310"/>
    </location>
</feature>
<feature type="compositionally biased region" description="Polar residues" evidence="6">
    <location>
        <begin position="928"/>
        <end position="954"/>
    </location>
</feature>
<feature type="region of interest" description="Disordered" evidence="6">
    <location>
        <begin position="703"/>
        <end position="742"/>
    </location>
</feature>
<dbReference type="SUPFAM" id="SSF54928">
    <property type="entry name" value="RNA-binding domain, RBD"/>
    <property type="match status" value="1"/>
</dbReference>
<feature type="compositionally biased region" description="Polar residues" evidence="6">
    <location>
        <begin position="219"/>
        <end position="235"/>
    </location>
</feature>
<feature type="region of interest" description="Disordered" evidence="6">
    <location>
        <begin position="1318"/>
        <end position="1407"/>
    </location>
</feature>
<feature type="compositionally biased region" description="Polar residues" evidence="6">
    <location>
        <begin position="78"/>
        <end position="92"/>
    </location>
</feature>
<evidence type="ECO:0000256" key="1">
    <source>
        <dbReference type="ARBA" id="ARBA00004123"/>
    </source>
</evidence>
<reference evidence="8" key="3">
    <citation type="submission" date="2025-09" db="UniProtKB">
        <authorList>
            <consortium name="Ensembl"/>
        </authorList>
    </citation>
    <scope>IDENTIFICATION</scope>
</reference>
<feature type="compositionally biased region" description="Basic and acidic residues" evidence="6">
    <location>
        <begin position="514"/>
        <end position="525"/>
    </location>
</feature>
<feature type="compositionally biased region" description="Low complexity" evidence="6">
    <location>
        <begin position="21"/>
        <end position="35"/>
    </location>
</feature>
<evidence type="ECO:0000256" key="2">
    <source>
        <dbReference type="ARBA" id="ARBA00022723"/>
    </source>
</evidence>
<name>A0A8C5D3D9_GOUWI</name>
<feature type="compositionally biased region" description="Basic and acidic residues" evidence="6">
    <location>
        <begin position="358"/>
        <end position="368"/>
    </location>
</feature>